<dbReference type="CDD" id="cd06464">
    <property type="entry name" value="ACD_sHsps-like"/>
    <property type="match status" value="1"/>
</dbReference>
<evidence type="ECO:0000256" key="7">
    <source>
        <dbReference type="SAM" id="Phobius"/>
    </source>
</evidence>
<accession>A0ABD1T3X0</accession>
<feature type="compositionally biased region" description="Polar residues" evidence="6">
    <location>
        <begin position="308"/>
        <end position="317"/>
    </location>
</feature>
<dbReference type="InterPro" id="IPR002068">
    <property type="entry name" value="A-crystallin/Hsp20_dom"/>
</dbReference>
<proteinExistence type="inferred from homology"/>
<comment type="subcellular location">
    <subcellularLocation>
        <location evidence="1">Cell membrane</location>
        <topology evidence="1">Single-pass membrane protein</topology>
    </subcellularLocation>
</comment>
<dbReference type="PANTHER" id="PTHR43670">
    <property type="entry name" value="HEAT SHOCK PROTEIN 26"/>
    <property type="match status" value="1"/>
</dbReference>
<feature type="compositionally biased region" description="Basic and acidic residues" evidence="6">
    <location>
        <begin position="254"/>
        <end position="268"/>
    </location>
</feature>
<feature type="compositionally biased region" description="Polar residues" evidence="6">
    <location>
        <begin position="134"/>
        <end position="149"/>
    </location>
</feature>
<dbReference type="Pfam" id="PF00011">
    <property type="entry name" value="HSP20"/>
    <property type="match status" value="1"/>
</dbReference>
<feature type="compositionally biased region" description="Basic and acidic residues" evidence="6">
    <location>
        <begin position="105"/>
        <end position="123"/>
    </location>
</feature>
<evidence type="ECO:0000256" key="1">
    <source>
        <dbReference type="ARBA" id="ARBA00004162"/>
    </source>
</evidence>
<feature type="domain" description="SHSP" evidence="8">
    <location>
        <begin position="11"/>
        <end position="115"/>
    </location>
</feature>
<gene>
    <name evidence="9" type="ORF">Fot_31035</name>
</gene>
<comment type="caution">
    <text evidence="9">The sequence shown here is derived from an EMBL/GenBank/DDBJ whole genome shotgun (WGS) entry which is preliminary data.</text>
</comment>
<keyword evidence="7" id="KW-1133">Transmembrane helix</keyword>
<feature type="compositionally biased region" description="Basic and acidic residues" evidence="6">
    <location>
        <begin position="214"/>
        <end position="228"/>
    </location>
</feature>
<evidence type="ECO:0000256" key="2">
    <source>
        <dbReference type="ARBA" id="ARBA00022475"/>
    </source>
</evidence>
<evidence type="ECO:0000256" key="6">
    <source>
        <dbReference type="SAM" id="MobiDB-lite"/>
    </source>
</evidence>
<reference evidence="10" key="1">
    <citation type="submission" date="2024-07" db="EMBL/GenBank/DDBJ databases">
        <title>Two chromosome-level genome assemblies of Korean endemic species Abeliophyllum distichum and Forsythia ovata (Oleaceae).</title>
        <authorList>
            <person name="Jang H."/>
        </authorList>
    </citation>
    <scope>NUCLEOTIDE SEQUENCE [LARGE SCALE GENOMIC DNA]</scope>
</reference>
<comment type="similarity">
    <text evidence="4 5">Belongs to the small heat shock protein (HSP20) family.</text>
</comment>
<dbReference type="PROSITE" id="PS01031">
    <property type="entry name" value="SHSP"/>
    <property type="match status" value="1"/>
</dbReference>
<sequence>MDSRMGTGANYQMSHFQPASELIQEEECDTLIIDLTGFKKEQLKAQLSHEAKALTISGARQLEDKRWIGFHKDFLLPPNCETEKISARFDHGLLFINIPKLISPAEKEDSKLPPSEKPRKPTEEPVNTPEKNQEQASEQNLASDNQNKQIDTKNVPDKSVVKEETKDSYAKSQEQAREKTMANDDKKKQIGAKNVPEKSLEKEETESSNVKSQDQAHEKTLANDDKKKQIGAKNVPEKSLEKEEAESSNAKSQEQARKKTLANDDKKTQIGAKNVPEKSLEKEEPESSDAKSQEQTREKTFASDDQNKQSGVKNVTQKSLEKEEAESSNAKSNKAFDTKNVIENSAGGKHNSIDDDQNTERSLIDEGEEFPSNRTSQNMNSWAKASANAYAQLKMARQKMDMVLAVLLALLLGLYVSNLVWYSKKAEN</sequence>
<dbReference type="SUPFAM" id="SSF49764">
    <property type="entry name" value="HSP20-like chaperones"/>
    <property type="match status" value="1"/>
</dbReference>
<keyword evidence="7" id="KW-0472">Membrane</keyword>
<evidence type="ECO:0000313" key="9">
    <source>
        <dbReference type="EMBL" id="KAL2507388.1"/>
    </source>
</evidence>
<feature type="transmembrane region" description="Helical" evidence="7">
    <location>
        <begin position="402"/>
        <end position="422"/>
    </location>
</feature>
<name>A0ABD1T3X0_9LAMI</name>
<feature type="compositionally biased region" description="Basic and acidic residues" evidence="6">
    <location>
        <begin position="150"/>
        <end position="188"/>
    </location>
</feature>
<feature type="region of interest" description="Disordered" evidence="6">
    <location>
        <begin position="105"/>
        <end position="379"/>
    </location>
</feature>
<dbReference type="Proteomes" id="UP001604277">
    <property type="component" value="Unassembled WGS sequence"/>
</dbReference>
<dbReference type="EMBL" id="JBFOLJ010000009">
    <property type="protein sequence ID" value="KAL2507388.1"/>
    <property type="molecule type" value="Genomic_DNA"/>
</dbReference>
<keyword evidence="3" id="KW-0611">Plant defense</keyword>
<dbReference type="GO" id="GO:0005886">
    <property type="term" value="C:plasma membrane"/>
    <property type="evidence" value="ECO:0007669"/>
    <property type="project" value="UniProtKB-SubCell"/>
</dbReference>
<keyword evidence="2" id="KW-1003">Cell membrane</keyword>
<keyword evidence="7" id="KW-0812">Transmembrane</keyword>
<dbReference type="PANTHER" id="PTHR43670:SF73">
    <property type="entry name" value="INACTIVE PROTEIN RESTRICTED TEV MOVEMENT 2-LIKE"/>
    <property type="match status" value="1"/>
</dbReference>
<dbReference type="AlphaFoldDB" id="A0ABD1T3X0"/>
<feature type="compositionally biased region" description="Basic and acidic residues" evidence="6">
    <location>
        <begin position="288"/>
        <end position="307"/>
    </location>
</feature>
<dbReference type="InterPro" id="IPR008978">
    <property type="entry name" value="HSP20-like_chaperone"/>
</dbReference>
<dbReference type="Gene3D" id="2.60.40.790">
    <property type="match status" value="1"/>
</dbReference>
<dbReference type="GO" id="GO:0006952">
    <property type="term" value="P:defense response"/>
    <property type="evidence" value="ECO:0007669"/>
    <property type="project" value="UniProtKB-KW"/>
</dbReference>
<evidence type="ECO:0000256" key="4">
    <source>
        <dbReference type="PROSITE-ProRule" id="PRU00285"/>
    </source>
</evidence>
<organism evidence="9 10">
    <name type="scientific">Forsythia ovata</name>
    <dbReference type="NCBI Taxonomy" id="205694"/>
    <lineage>
        <taxon>Eukaryota</taxon>
        <taxon>Viridiplantae</taxon>
        <taxon>Streptophyta</taxon>
        <taxon>Embryophyta</taxon>
        <taxon>Tracheophyta</taxon>
        <taxon>Spermatophyta</taxon>
        <taxon>Magnoliopsida</taxon>
        <taxon>eudicotyledons</taxon>
        <taxon>Gunneridae</taxon>
        <taxon>Pentapetalae</taxon>
        <taxon>asterids</taxon>
        <taxon>lamiids</taxon>
        <taxon>Lamiales</taxon>
        <taxon>Oleaceae</taxon>
        <taxon>Forsythieae</taxon>
        <taxon>Forsythia</taxon>
    </lineage>
</organism>
<evidence type="ECO:0000313" key="10">
    <source>
        <dbReference type="Proteomes" id="UP001604277"/>
    </source>
</evidence>
<evidence type="ECO:0000256" key="5">
    <source>
        <dbReference type="RuleBase" id="RU003616"/>
    </source>
</evidence>
<keyword evidence="10" id="KW-1185">Reference proteome</keyword>
<protein>
    <submittedName>
        <fullName evidence="9">Myb-like protein X</fullName>
    </submittedName>
</protein>
<evidence type="ECO:0000256" key="3">
    <source>
        <dbReference type="ARBA" id="ARBA00022821"/>
    </source>
</evidence>
<evidence type="ECO:0000259" key="8">
    <source>
        <dbReference type="PROSITE" id="PS01031"/>
    </source>
</evidence>